<comment type="similarity">
    <text evidence="1">Belongs to the DtxR/MntR family.</text>
</comment>
<evidence type="ECO:0000256" key="3">
    <source>
        <dbReference type="ARBA" id="ARBA00023015"/>
    </source>
</evidence>
<keyword evidence="4" id="KW-0238">DNA-binding</keyword>
<evidence type="ECO:0000313" key="9">
    <source>
        <dbReference type="Proteomes" id="UP000063964"/>
    </source>
</evidence>
<dbReference type="RefSeq" id="WP_066602994.1">
    <property type="nucleotide sequence ID" value="NZ_CP014230.1"/>
</dbReference>
<dbReference type="InterPro" id="IPR036388">
    <property type="entry name" value="WH-like_DNA-bd_sf"/>
</dbReference>
<dbReference type="SMART" id="SM00529">
    <property type="entry name" value="HTH_DTXR"/>
    <property type="match status" value="1"/>
</dbReference>
<keyword evidence="5" id="KW-0804">Transcription</keyword>
<name>A0A0X8JP24_9BACT</name>
<comment type="function">
    <text evidence="6">In the presence of manganese, represses expression of mntH and mntS. Up-regulates expression of mntP.</text>
</comment>
<dbReference type="Proteomes" id="UP000063964">
    <property type="component" value="Chromosome"/>
</dbReference>
<feature type="domain" description="HTH dtxR-type" evidence="7">
    <location>
        <begin position="9"/>
        <end position="70"/>
    </location>
</feature>
<evidence type="ECO:0000256" key="5">
    <source>
        <dbReference type="ARBA" id="ARBA00023163"/>
    </source>
</evidence>
<evidence type="ECO:0000256" key="2">
    <source>
        <dbReference type="ARBA" id="ARBA00022386"/>
    </source>
</evidence>
<dbReference type="GO" id="GO:0046914">
    <property type="term" value="F:transition metal ion binding"/>
    <property type="evidence" value="ECO:0007669"/>
    <property type="project" value="InterPro"/>
</dbReference>
<reference evidence="9" key="1">
    <citation type="submission" date="2016-02" db="EMBL/GenBank/DDBJ databases">
        <authorList>
            <person name="Holder M.E."/>
            <person name="Ajami N.J."/>
            <person name="Petrosino J.F."/>
        </authorList>
    </citation>
    <scope>NUCLEOTIDE SEQUENCE [LARGE SCALE GENOMIC DNA]</scope>
    <source>
        <strain evidence="9">DSM 12838</strain>
    </source>
</reference>
<dbReference type="KEGG" id="doa:AXF15_02730"/>
<dbReference type="GO" id="GO:0003677">
    <property type="term" value="F:DNA binding"/>
    <property type="evidence" value="ECO:0007669"/>
    <property type="project" value="UniProtKB-KW"/>
</dbReference>
<dbReference type="InterPro" id="IPR036390">
    <property type="entry name" value="WH_DNA-bd_sf"/>
</dbReference>
<evidence type="ECO:0000313" key="8">
    <source>
        <dbReference type="EMBL" id="AMD92127.1"/>
    </source>
</evidence>
<dbReference type="SUPFAM" id="SSF46785">
    <property type="entry name" value="Winged helix' DNA-binding domain"/>
    <property type="match status" value="1"/>
</dbReference>
<dbReference type="EMBL" id="CP014230">
    <property type="protein sequence ID" value="AMD92127.1"/>
    <property type="molecule type" value="Genomic_DNA"/>
</dbReference>
<sequence length="160" mass="17832">MPMEKPASLTTALEDYLVTIFKLEAAGGAARASDIATAQNVSRSTVTSALKALSARGLIEYSPYSHIRLTPQGEPLAREIAHRNLILRRFFQDVLMLDQEVASATACRVEHAVDDQVIKRLGQFILYLERSGLELDRWREDYARLIREMPHPGPTGFPGP</sequence>
<evidence type="ECO:0000259" key="7">
    <source>
        <dbReference type="PROSITE" id="PS50944"/>
    </source>
</evidence>
<evidence type="ECO:0000256" key="1">
    <source>
        <dbReference type="ARBA" id="ARBA00007871"/>
    </source>
</evidence>
<dbReference type="Gene3D" id="1.10.10.10">
    <property type="entry name" value="Winged helix-like DNA-binding domain superfamily/Winged helix DNA-binding domain"/>
    <property type="match status" value="1"/>
</dbReference>
<dbReference type="InterPro" id="IPR036421">
    <property type="entry name" value="Fe_dep_repressor_sf"/>
</dbReference>
<dbReference type="AlphaFoldDB" id="A0A0X8JP24"/>
<dbReference type="Gene3D" id="1.10.60.10">
    <property type="entry name" value="Iron dependent repressor, metal binding and dimerisation domain"/>
    <property type="match status" value="1"/>
</dbReference>
<dbReference type="GO" id="GO:0003700">
    <property type="term" value="F:DNA-binding transcription factor activity"/>
    <property type="evidence" value="ECO:0007669"/>
    <property type="project" value="InterPro"/>
</dbReference>
<dbReference type="Pfam" id="PF02742">
    <property type="entry name" value="Fe_dep_repr_C"/>
    <property type="match status" value="1"/>
</dbReference>
<accession>A0A0X8JP24</accession>
<dbReference type="GO" id="GO:0046983">
    <property type="term" value="F:protein dimerization activity"/>
    <property type="evidence" value="ECO:0007669"/>
    <property type="project" value="InterPro"/>
</dbReference>
<evidence type="ECO:0000256" key="4">
    <source>
        <dbReference type="ARBA" id="ARBA00023125"/>
    </source>
</evidence>
<protein>
    <recommendedName>
        <fullName evidence="2">Transcriptional regulator MntR</fullName>
    </recommendedName>
</protein>
<dbReference type="InterPro" id="IPR022687">
    <property type="entry name" value="HTH_DTXR"/>
</dbReference>
<evidence type="ECO:0000256" key="6">
    <source>
        <dbReference type="ARBA" id="ARBA00025185"/>
    </source>
</evidence>
<proteinExistence type="inferred from homology"/>
<dbReference type="OrthoDB" id="9791355at2"/>
<gene>
    <name evidence="8" type="ORF">AXF15_02730</name>
</gene>
<keyword evidence="3" id="KW-0805">Transcription regulation</keyword>
<organism evidence="8 9">
    <name type="scientific">Desulfomicrobium orale DSM 12838</name>
    <dbReference type="NCBI Taxonomy" id="888061"/>
    <lineage>
        <taxon>Bacteria</taxon>
        <taxon>Pseudomonadati</taxon>
        <taxon>Thermodesulfobacteriota</taxon>
        <taxon>Desulfovibrionia</taxon>
        <taxon>Desulfovibrionales</taxon>
        <taxon>Desulfomicrobiaceae</taxon>
        <taxon>Desulfomicrobium</taxon>
    </lineage>
</organism>
<keyword evidence="9" id="KW-1185">Reference proteome</keyword>
<dbReference type="STRING" id="888061.AXF15_02730"/>
<dbReference type="PANTHER" id="PTHR33238:SF7">
    <property type="entry name" value="IRON-DEPENDENT TRANSCRIPTIONAL REGULATOR"/>
    <property type="match status" value="1"/>
</dbReference>
<dbReference type="InterPro" id="IPR050536">
    <property type="entry name" value="DtxR_MntR_Metal-Reg"/>
</dbReference>
<dbReference type="PROSITE" id="PS50944">
    <property type="entry name" value="HTH_DTXR"/>
    <property type="match status" value="1"/>
</dbReference>
<dbReference type="InterPro" id="IPR001367">
    <property type="entry name" value="Fe_dep_repressor"/>
</dbReference>
<dbReference type="PANTHER" id="PTHR33238">
    <property type="entry name" value="IRON (METAL) DEPENDENT REPRESSOR, DTXR FAMILY"/>
    <property type="match status" value="1"/>
</dbReference>
<dbReference type="Pfam" id="PF01325">
    <property type="entry name" value="Fe_dep_repress"/>
    <property type="match status" value="1"/>
</dbReference>
<dbReference type="InterPro" id="IPR022689">
    <property type="entry name" value="Iron_dep_repressor"/>
</dbReference>